<comment type="similarity">
    <text evidence="1">Belongs to the mTERF family.</text>
</comment>
<dbReference type="Proteomes" id="UP000886520">
    <property type="component" value="Chromosome 7"/>
</dbReference>
<dbReference type="Pfam" id="PF02536">
    <property type="entry name" value="mTERF"/>
    <property type="match status" value="1"/>
</dbReference>
<dbReference type="OrthoDB" id="637682at2759"/>
<keyword evidence="2" id="KW-0806">Transcription termination</keyword>
<dbReference type="Gene3D" id="1.25.70.10">
    <property type="entry name" value="Transcription termination factor 3, mitochondrial"/>
    <property type="match status" value="2"/>
</dbReference>
<dbReference type="InterPro" id="IPR038538">
    <property type="entry name" value="MTERF_sf"/>
</dbReference>
<sequence length="666" mass="75913">MWNSSHQQYQLELPCSSARFSYSNFIHACRAVTWLEVPFQRGFSFAQRIFPLGSRISLHQSNSIWLCKFSSPGHTQKGATKDGVFMMRRGYKQVVFSVGGELCGMNGTSRPREEFGTSRVDIITDDPSSRSTLIMNTVKDVAIKRDYATAAQSGLANALCKAGLSEKDSVLVASKAPITVRFLISAAHELDEFATWTAQQPSTQQDLDQKICELATANPSRQFAALVESIGVEERKISRVCHFLISQNIADVLQKIRLLEDVFPNEKDDGIAIRTRRMMRGMSLSADGALQKSLSFFEKMEAKRGGTDILNIPREAMPLVIEEFPEILVRDLESDFRTLKSYFEEIGVPRERVTSVVMCFPSILLYRSVEELQSRLRTLKKDASVRPRNFGRMVVKYPWILSRCVESNVKLLTNFLITVKVPPEKIGRCITKCPNLLGSSTMPMQMMAQHLTSMGIKRVTLGRILTHYPQLLLQKPRSFDEIVTFLKSWRLDESDILKLLVRCPPIFASTVAHLQMKITFLQQLGIRNQRLLYVLRRYPEYLMLSLENSLKPRIRFLKSIGLSNQDIAFMVCGFPPLLGYSIDHVLKPKLDVLENVLCHPIKGVVAYPRYFSYCLKKKILPRFRIMKRANVEWDLKSMLSPSDDQFAHDYLGFGRMLVPPIRLKQS</sequence>
<accession>A0A9D4ZL56</accession>
<dbReference type="AlphaFoldDB" id="A0A9D4ZL56"/>
<dbReference type="GO" id="GO:0003676">
    <property type="term" value="F:nucleic acid binding"/>
    <property type="evidence" value="ECO:0007669"/>
    <property type="project" value="InterPro"/>
</dbReference>
<gene>
    <name evidence="4" type="ORF">GOP47_0007055</name>
</gene>
<keyword evidence="5" id="KW-1185">Reference proteome</keyword>
<dbReference type="PANTHER" id="PTHR13068">
    <property type="entry name" value="CGI-12 PROTEIN-RELATED"/>
    <property type="match status" value="1"/>
</dbReference>
<evidence type="ECO:0000313" key="5">
    <source>
        <dbReference type="Proteomes" id="UP000886520"/>
    </source>
</evidence>
<organism evidence="4 5">
    <name type="scientific">Adiantum capillus-veneris</name>
    <name type="common">Maidenhair fern</name>
    <dbReference type="NCBI Taxonomy" id="13818"/>
    <lineage>
        <taxon>Eukaryota</taxon>
        <taxon>Viridiplantae</taxon>
        <taxon>Streptophyta</taxon>
        <taxon>Embryophyta</taxon>
        <taxon>Tracheophyta</taxon>
        <taxon>Polypodiopsida</taxon>
        <taxon>Polypodiidae</taxon>
        <taxon>Polypodiales</taxon>
        <taxon>Pteridineae</taxon>
        <taxon>Pteridaceae</taxon>
        <taxon>Vittarioideae</taxon>
        <taxon>Adiantum</taxon>
    </lineage>
</organism>
<dbReference type="SMART" id="SM00733">
    <property type="entry name" value="Mterf"/>
    <property type="match status" value="9"/>
</dbReference>
<proteinExistence type="inferred from homology"/>
<reference evidence="4" key="1">
    <citation type="submission" date="2021-01" db="EMBL/GenBank/DDBJ databases">
        <title>Adiantum capillus-veneris genome.</title>
        <authorList>
            <person name="Fang Y."/>
            <person name="Liao Q."/>
        </authorList>
    </citation>
    <scope>NUCLEOTIDE SEQUENCE</scope>
    <source>
        <strain evidence="4">H3</strain>
        <tissue evidence="4">Leaf</tissue>
    </source>
</reference>
<evidence type="ECO:0000256" key="3">
    <source>
        <dbReference type="ARBA" id="ARBA00022946"/>
    </source>
</evidence>
<comment type="caution">
    <text evidence="4">The sequence shown here is derived from an EMBL/GenBank/DDBJ whole genome shotgun (WGS) entry which is preliminary data.</text>
</comment>
<dbReference type="PANTHER" id="PTHR13068:SF151">
    <property type="entry name" value="TRANSCRIPTION TERMINATION FACTOR MTERF9, CHLOROPLASTIC"/>
    <property type="match status" value="1"/>
</dbReference>
<keyword evidence="3" id="KW-0809">Transit peptide</keyword>
<protein>
    <submittedName>
        <fullName evidence="4">Uncharacterized protein</fullName>
    </submittedName>
</protein>
<dbReference type="GO" id="GO:0006353">
    <property type="term" value="P:DNA-templated transcription termination"/>
    <property type="evidence" value="ECO:0007669"/>
    <property type="project" value="UniProtKB-KW"/>
</dbReference>
<evidence type="ECO:0000256" key="2">
    <source>
        <dbReference type="ARBA" id="ARBA00022472"/>
    </source>
</evidence>
<evidence type="ECO:0000256" key="1">
    <source>
        <dbReference type="ARBA" id="ARBA00007692"/>
    </source>
</evidence>
<dbReference type="EMBL" id="JABFUD020000007">
    <property type="protein sequence ID" value="KAI5077231.1"/>
    <property type="molecule type" value="Genomic_DNA"/>
</dbReference>
<dbReference type="InterPro" id="IPR003690">
    <property type="entry name" value="MTERF"/>
</dbReference>
<name>A0A9D4ZL56_ADICA</name>
<evidence type="ECO:0000313" key="4">
    <source>
        <dbReference type="EMBL" id="KAI5077231.1"/>
    </source>
</evidence>
<keyword evidence="2" id="KW-0805">Transcription regulation</keyword>
<keyword evidence="2" id="KW-0804">Transcription</keyword>